<protein>
    <submittedName>
        <fullName evidence="1">Uncharacterized protein</fullName>
    </submittedName>
</protein>
<keyword evidence="2" id="KW-1185">Reference proteome</keyword>
<accession>A0A0R1DLX0</accession>
<dbReference type="EMBL" id="CM000157">
    <property type="protein sequence ID" value="KRJ98363.1"/>
    <property type="molecule type" value="Genomic_DNA"/>
</dbReference>
<name>A0A0R1DLX0_DROYA</name>
<organism evidence="1 2">
    <name type="scientific">Drosophila yakuba</name>
    <name type="common">Fruit fly</name>
    <dbReference type="NCBI Taxonomy" id="7245"/>
    <lineage>
        <taxon>Eukaryota</taxon>
        <taxon>Metazoa</taxon>
        <taxon>Ecdysozoa</taxon>
        <taxon>Arthropoda</taxon>
        <taxon>Hexapoda</taxon>
        <taxon>Insecta</taxon>
        <taxon>Pterygota</taxon>
        <taxon>Neoptera</taxon>
        <taxon>Endopterygota</taxon>
        <taxon>Diptera</taxon>
        <taxon>Brachycera</taxon>
        <taxon>Muscomorpha</taxon>
        <taxon>Ephydroidea</taxon>
        <taxon>Drosophilidae</taxon>
        <taxon>Drosophila</taxon>
        <taxon>Sophophora</taxon>
    </lineage>
</organism>
<reference evidence="1 2" key="1">
    <citation type="journal article" date="2007" name="Nature">
        <title>Evolution of genes and genomes on the Drosophila phylogeny.</title>
        <authorList>
            <consortium name="Drosophila 12 Genomes Consortium"/>
            <person name="Clark A.G."/>
            <person name="Eisen M.B."/>
            <person name="Smith D.R."/>
            <person name="Bergman C.M."/>
            <person name="Oliver B."/>
            <person name="Markow T.A."/>
            <person name="Kaufman T.C."/>
            <person name="Kellis M."/>
            <person name="Gelbart W."/>
            <person name="Iyer V.N."/>
            <person name="Pollard D.A."/>
            <person name="Sackton T.B."/>
            <person name="Larracuente A.M."/>
            <person name="Singh N.D."/>
            <person name="Abad J.P."/>
            <person name="Abt D.N."/>
            <person name="Adryan B."/>
            <person name="Aguade M."/>
            <person name="Akashi H."/>
            <person name="Anderson W.W."/>
            <person name="Aquadro C.F."/>
            <person name="Ardell D.H."/>
            <person name="Arguello R."/>
            <person name="Artieri C.G."/>
            <person name="Barbash D.A."/>
            <person name="Barker D."/>
            <person name="Barsanti P."/>
            <person name="Batterham P."/>
            <person name="Batzoglou S."/>
            <person name="Begun D."/>
            <person name="Bhutkar A."/>
            <person name="Blanco E."/>
            <person name="Bosak S.A."/>
            <person name="Bradley R.K."/>
            <person name="Brand A.D."/>
            <person name="Brent M.R."/>
            <person name="Brooks A.N."/>
            <person name="Brown R.H."/>
            <person name="Butlin R.K."/>
            <person name="Caggese C."/>
            <person name="Calvi B.R."/>
            <person name="Bernardo de Carvalho A."/>
            <person name="Caspi A."/>
            <person name="Castrezana S."/>
            <person name="Celniker S.E."/>
            <person name="Chang J.L."/>
            <person name="Chapple C."/>
            <person name="Chatterji S."/>
            <person name="Chinwalla A."/>
            <person name="Civetta A."/>
            <person name="Clifton S.W."/>
            <person name="Comeron J.M."/>
            <person name="Costello J.C."/>
            <person name="Coyne J.A."/>
            <person name="Daub J."/>
            <person name="David R.G."/>
            <person name="Delcher A.L."/>
            <person name="Delehaunty K."/>
            <person name="Do C.B."/>
            <person name="Ebling H."/>
            <person name="Edwards K."/>
            <person name="Eickbush T."/>
            <person name="Evans J.D."/>
            <person name="Filipski A."/>
            <person name="Findeiss S."/>
            <person name="Freyhult E."/>
            <person name="Fulton L."/>
            <person name="Fulton R."/>
            <person name="Garcia A.C."/>
            <person name="Gardiner A."/>
            <person name="Garfield D.A."/>
            <person name="Garvin B.E."/>
            <person name="Gibson G."/>
            <person name="Gilbert D."/>
            <person name="Gnerre S."/>
            <person name="Godfrey J."/>
            <person name="Good R."/>
            <person name="Gotea V."/>
            <person name="Gravely B."/>
            <person name="Greenberg A.J."/>
            <person name="Griffiths-Jones S."/>
            <person name="Gross S."/>
            <person name="Guigo R."/>
            <person name="Gustafson E.A."/>
            <person name="Haerty W."/>
            <person name="Hahn M.W."/>
            <person name="Halligan D.L."/>
            <person name="Halpern A.L."/>
            <person name="Halter G.M."/>
            <person name="Han M.V."/>
            <person name="Heger A."/>
            <person name="Hillier L."/>
            <person name="Hinrichs A.S."/>
            <person name="Holmes I."/>
            <person name="Hoskins R.A."/>
            <person name="Hubisz M.J."/>
            <person name="Hultmark D."/>
            <person name="Huntley M.A."/>
            <person name="Jaffe D.B."/>
            <person name="Jagadeeshan S."/>
            <person name="Jeck W.R."/>
            <person name="Johnson J."/>
            <person name="Jones C.D."/>
            <person name="Jordan W.C."/>
            <person name="Karpen G.H."/>
            <person name="Kataoka E."/>
            <person name="Keightley P.D."/>
            <person name="Kheradpour P."/>
            <person name="Kirkness E.F."/>
            <person name="Koerich L.B."/>
            <person name="Kristiansen K."/>
            <person name="Kudrna D."/>
            <person name="Kulathinal R.J."/>
            <person name="Kumar S."/>
            <person name="Kwok R."/>
            <person name="Lander E."/>
            <person name="Langley C.H."/>
            <person name="Lapoint R."/>
            <person name="Lazzaro B.P."/>
            <person name="Lee S.J."/>
            <person name="Levesque L."/>
            <person name="Li R."/>
            <person name="Lin C.F."/>
            <person name="Lin M.F."/>
            <person name="Lindblad-Toh K."/>
            <person name="Llopart A."/>
            <person name="Long M."/>
            <person name="Low L."/>
            <person name="Lozovsky E."/>
            <person name="Lu J."/>
            <person name="Luo M."/>
            <person name="Machado C.A."/>
            <person name="Makalowski W."/>
            <person name="Marzo M."/>
            <person name="Matsuda M."/>
            <person name="Matzkin L."/>
            <person name="McAllister B."/>
            <person name="McBride C.S."/>
            <person name="McKernan B."/>
            <person name="McKernan K."/>
            <person name="Mendez-Lago M."/>
            <person name="Minx P."/>
            <person name="Mollenhauer M.U."/>
            <person name="Montooth K."/>
            <person name="Mount S.M."/>
            <person name="Mu X."/>
            <person name="Myers E."/>
            <person name="Negre B."/>
            <person name="Newfeld S."/>
            <person name="Nielsen R."/>
            <person name="Noor M.A."/>
            <person name="O'Grady P."/>
            <person name="Pachter L."/>
            <person name="Papaceit M."/>
            <person name="Parisi M.J."/>
            <person name="Parisi M."/>
            <person name="Parts L."/>
            <person name="Pedersen J.S."/>
            <person name="Pesole G."/>
            <person name="Phillippy A.M."/>
            <person name="Ponting C.P."/>
            <person name="Pop M."/>
            <person name="Porcelli D."/>
            <person name="Powell J.R."/>
            <person name="Prohaska S."/>
            <person name="Pruitt K."/>
            <person name="Puig M."/>
            <person name="Quesneville H."/>
            <person name="Ram K.R."/>
            <person name="Rand D."/>
            <person name="Rasmussen M.D."/>
            <person name="Reed L.K."/>
            <person name="Reenan R."/>
            <person name="Reily A."/>
            <person name="Remington K.A."/>
            <person name="Rieger T.T."/>
            <person name="Ritchie M.G."/>
            <person name="Robin C."/>
            <person name="Rogers Y.H."/>
            <person name="Rohde C."/>
            <person name="Rozas J."/>
            <person name="Rubenfield M.J."/>
            <person name="Ruiz A."/>
            <person name="Russo S."/>
            <person name="Salzberg S.L."/>
            <person name="Sanchez-Gracia A."/>
            <person name="Saranga D.J."/>
            <person name="Sato H."/>
            <person name="Schaeffer S.W."/>
            <person name="Schatz M.C."/>
            <person name="Schlenke T."/>
            <person name="Schwartz R."/>
            <person name="Segarra C."/>
            <person name="Singh R.S."/>
            <person name="Sirot L."/>
            <person name="Sirota M."/>
            <person name="Sisneros N.B."/>
            <person name="Smith C.D."/>
            <person name="Smith T.F."/>
            <person name="Spieth J."/>
            <person name="Stage D.E."/>
            <person name="Stark A."/>
            <person name="Stephan W."/>
            <person name="Strausberg R.L."/>
            <person name="Strempel S."/>
            <person name="Sturgill D."/>
            <person name="Sutton G."/>
            <person name="Sutton G.G."/>
            <person name="Tao W."/>
            <person name="Teichmann S."/>
            <person name="Tobari Y.N."/>
            <person name="Tomimura Y."/>
            <person name="Tsolas J.M."/>
            <person name="Valente V.L."/>
            <person name="Venter E."/>
            <person name="Venter J.C."/>
            <person name="Vicario S."/>
            <person name="Vieira F.G."/>
            <person name="Vilella A.J."/>
            <person name="Villasante A."/>
            <person name="Walenz B."/>
            <person name="Wang J."/>
            <person name="Wasserman M."/>
            <person name="Watts T."/>
            <person name="Wilson D."/>
            <person name="Wilson R.K."/>
            <person name="Wing R.A."/>
            <person name="Wolfner M.F."/>
            <person name="Wong A."/>
            <person name="Wong G.K."/>
            <person name="Wu C.I."/>
            <person name="Wu G."/>
            <person name="Yamamoto D."/>
            <person name="Yang H.P."/>
            <person name="Yang S.P."/>
            <person name="Yorke J.A."/>
            <person name="Yoshida K."/>
            <person name="Zdobnov E."/>
            <person name="Zhang P."/>
            <person name="Zhang Y."/>
            <person name="Zimin A.V."/>
            <person name="Baldwin J."/>
            <person name="Abdouelleil A."/>
            <person name="Abdulkadir J."/>
            <person name="Abebe A."/>
            <person name="Abera B."/>
            <person name="Abreu J."/>
            <person name="Acer S.C."/>
            <person name="Aftuck L."/>
            <person name="Alexander A."/>
            <person name="An P."/>
            <person name="Anderson E."/>
            <person name="Anderson S."/>
            <person name="Arachi H."/>
            <person name="Azer M."/>
            <person name="Bachantsang P."/>
            <person name="Barry A."/>
            <person name="Bayul T."/>
            <person name="Berlin A."/>
            <person name="Bessette D."/>
            <person name="Bloom T."/>
            <person name="Blye J."/>
            <person name="Boguslavskiy L."/>
            <person name="Bonnet C."/>
            <person name="Boukhgalter B."/>
            <person name="Bourzgui I."/>
            <person name="Brown A."/>
            <person name="Cahill P."/>
            <person name="Channer S."/>
            <person name="Cheshatsang Y."/>
            <person name="Chuda L."/>
            <person name="Citroen M."/>
            <person name="Collymore A."/>
            <person name="Cooke P."/>
            <person name="Costello M."/>
            <person name="D'Aco K."/>
            <person name="Daza R."/>
            <person name="De Haan G."/>
            <person name="DeGray S."/>
            <person name="DeMaso C."/>
            <person name="Dhargay N."/>
            <person name="Dooley K."/>
            <person name="Dooley E."/>
            <person name="Doricent M."/>
            <person name="Dorje P."/>
            <person name="Dorjee K."/>
            <person name="Dupes A."/>
            <person name="Elong R."/>
            <person name="Falk J."/>
            <person name="Farina A."/>
            <person name="Faro S."/>
            <person name="Ferguson D."/>
            <person name="Fisher S."/>
            <person name="Foley C.D."/>
            <person name="Franke A."/>
            <person name="Friedrich D."/>
            <person name="Gadbois L."/>
            <person name="Gearin G."/>
            <person name="Gearin C.R."/>
            <person name="Giannoukos G."/>
            <person name="Goode T."/>
            <person name="Graham J."/>
            <person name="Grandbois E."/>
            <person name="Grewal S."/>
            <person name="Gyaltsen K."/>
            <person name="Hafez N."/>
            <person name="Hagos B."/>
            <person name="Hall J."/>
            <person name="Henson C."/>
            <person name="Hollinger A."/>
            <person name="Honan T."/>
            <person name="Huard M.D."/>
            <person name="Hughes L."/>
            <person name="Hurhula B."/>
            <person name="Husby M.E."/>
            <person name="Kamat A."/>
            <person name="Kanga B."/>
            <person name="Kashin S."/>
            <person name="Khazanovich D."/>
            <person name="Kisner P."/>
            <person name="Lance K."/>
            <person name="Lara M."/>
            <person name="Lee W."/>
            <person name="Lennon N."/>
            <person name="Letendre F."/>
            <person name="LeVine R."/>
            <person name="Lipovsky A."/>
            <person name="Liu X."/>
            <person name="Liu J."/>
            <person name="Liu S."/>
            <person name="Lokyitsang T."/>
            <person name="Lokyitsang Y."/>
            <person name="Lubonja R."/>
            <person name="Lui A."/>
            <person name="MacDonald P."/>
            <person name="Magnisalis V."/>
            <person name="Maru K."/>
            <person name="Matthews C."/>
            <person name="McCusker W."/>
            <person name="McDonough S."/>
            <person name="Mehta T."/>
            <person name="Meldrim J."/>
            <person name="Meneus L."/>
            <person name="Mihai O."/>
            <person name="Mihalev A."/>
            <person name="Mihova T."/>
            <person name="Mittelman R."/>
            <person name="Mlenga V."/>
            <person name="Montmayeur A."/>
            <person name="Mulrain L."/>
            <person name="Navidi A."/>
            <person name="Naylor J."/>
            <person name="Negash T."/>
            <person name="Nguyen T."/>
            <person name="Nguyen N."/>
            <person name="Nicol R."/>
            <person name="Norbu C."/>
            <person name="Norbu N."/>
            <person name="Novod N."/>
            <person name="O'Neill B."/>
            <person name="Osman S."/>
            <person name="Markiewicz E."/>
            <person name="Oyono O.L."/>
            <person name="Patti C."/>
            <person name="Phunkhang P."/>
            <person name="Pierre F."/>
            <person name="Priest M."/>
            <person name="Raghuraman S."/>
            <person name="Rege F."/>
            <person name="Reyes R."/>
            <person name="Rise C."/>
            <person name="Rogov P."/>
            <person name="Ross K."/>
            <person name="Ryan E."/>
            <person name="Settipalli S."/>
            <person name="Shea T."/>
            <person name="Sherpa N."/>
            <person name="Shi L."/>
            <person name="Shih D."/>
            <person name="Sparrow T."/>
            <person name="Spaulding J."/>
            <person name="Stalker J."/>
            <person name="Stange-Thomann N."/>
            <person name="Stavropoulos S."/>
            <person name="Stone C."/>
            <person name="Strader C."/>
            <person name="Tesfaye S."/>
            <person name="Thomson T."/>
            <person name="Thoulutsang Y."/>
            <person name="Thoulutsang D."/>
            <person name="Topham K."/>
            <person name="Topping I."/>
            <person name="Tsamla T."/>
            <person name="Vassiliev H."/>
            <person name="Vo A."/>
            <person name="Wangchuk T."/>
            <person name="Wangdi T."/>
            <person name="Weiand M."/>
            <person name="Wilkinson J."/>
            <person name="Wilson A."/>
            <person name="Yadav S."/>
            <person name="Young G."/>
            <person name="Yu Q."/>
            <person name="Zembek L."/>
            <person name="Zhong D."/>
            <person name="Zimmer A."/>
            <person name="Zwirko Z."/>
            <person name="Jaffe D.B."/>
            <person name="Alvarez P."/>
            <person name="Brockman W."/>
            <person name="Butler J."/>
            <person name="Chin C."/>
            <person name="Gnerre S."/>
            <person name="Grabherr M."/>
            <person name="Kleber M."/>
            <person name="Mauceli E."/>
            <person name="MacCallum I."/>
        </authorList>
    </citation>
    <scope>NUCLEOTIDE SEQUENCE [LARGE SCALE GENOMIC DNA]</scope>
    <source>
        <strain evidence="2">Tai18E2 / Tucson 14021-0261.01</strain>
    </source>
</reference>
<reference evidence="1 2" key="2">
    <citation type="journal article" date="2007" name="PLoS Biol.">
        <title>Principles of genome evolution in the Drosophila melanogaster species group.</title>
        <authorList>
            <person name="Ranz J.M."/>
            <person name="Maurin D."/>
            <person name="Chan Y.S."/>
            <person name="von Grotthuss M."/>
            <person name="Hillier L.W."/>
            <person name="Roote J."/>
            <person name="Ashburner M."/>
            <person name="Bergman C.M."/>
        </authorList>
    </citation>
    <scope>NUCLEOTIDE SEQUENCE [LARGE SCALE GENOMIC DNA]</scope>
    <source>
        <strain evidence="2">Tai18E2 / Tucson 14021-0261.01</strain>
    </source>
</reference>
<evidence type="ECO:0000313" key="1">
    <source>
        <dbReference type="EMBL" id="KRJ98363.1"/>
    </source>
</evidence>
<dbReference type="KEGG" id="dya:Dyak_GE28932"/>
<dbReference type="Proteomes" id="UP000002282">
    <property type="component" value="Chromosome 2L"/>
</dbReference>
<sequence length="121" mass="13299">FQVMFCAVFGLAVANPPVPHSVGRSENVHADVPFRSDDVHAEGFDSSLHTFNGTELAASGDVNGNIHGNFGYIASETEYQLPEAWIPTVAKAIAWLESHPTQPSPMQYFIRLHFETELVTN</sequence>
<gene>
    <name evidence="1" type="primary">Dyak\GE28932</name>
    <name evidence="1" type="synonym">GE28932</name>
    <name evidence="1" type="ORF">Dyak_GE28932</name>
</gene>
<proteinExistence type="predicted"/>
<feature type="non-terminal residue" evidence="1">
    <location>
        <position position="121"/>
    </location>
</feature>
<evidence type="ECO:0000313" key="2">
    <source>
        <dbReference type="Proteomes" id="UP000002282"/>
    </source>
</evidence>
<dbReference type="AlphaFoldDB" id="A0A0R1DLX0"/>